<name>A0AAD6DAT2_9EURO</name>
<dbReference type="InterPro" id="IPR036047">
    <property type="entry name" value="F-box-like_dom_sf"/>
</dbReference>
<sequence length="255" mass="29258">MGCFDDLPPELLDLIARSLGLLEYLHLGATCRNLRLGFSHDILSARIKNIKGMKGDELNNWLRTFPLHKLHYISLCHVLSYIYRMNGLAFHLVKSHLEVLVERGASLKYVPCGDLVEQAAQRYDYEARLNWLTQHGASYGEVLGGINKLFREAFVRGDSKQKLEWMMSKGASRHALVDIPKDLSWQVPLSKESLRWRRSLLWQDTVKVANNPSLASLGYSLEQNPISSIARQNRMRYTPYLALRPDIRRAHSCEP</sequence>
<evidence type="ECO:0008006" key="3">
    <source>
        <dbReference type="Google" id="ProtNLM"/>
    </source>
</evidence>
<evidence type="ECO:0000313" key="1">
    <source>
        <dbReference type="EMBL" id="KAJ5569263.1"/>
    </source>
</evidence>
<gene>
    <name evidence="1" type="ORF">N7450_011749</name>
</gene>
<dbReference type="SUPFAM" id="SSF81383">
    <property type="entry name" value="F-box domain"/>
    <property type="match status" value="1"/>
</dbReference>
<comment type="caution">
    <text evidence="1">The sequence shown here is derived from an EMBL/GenBank/DDBJ whole genome shotgun (WGS) entry which is preliminary data.</text>
</comment>
<proteinExistence type="predicted"/>
<accession>A0AAD6DAT2</accession>
<protein>
    <recommendedName>
        <fullName evidence="3">F-box domain-containing protein</fullName>
    </recommendedName>
</protein>
<dbReference type="AlphaFoldDB" id="A0AAD6DAT2"/>
<dbReference type="EMBL" id="JAQJAC010000010">
    <property type="protein sequence ID" value="KAJ5569263.1"/>
    <property type="molecule type" value="Genomic_DNA"/>
</dbReference>
<organism evidence="1 2">
    <name type="scientific">Penicillium hetheringtonii</name>
    <dbReference type="NCBI Taxonomy" id="911720"/>
    <lineage>
        <taxon>Eukaryota</taxon>
        <taxon>Fungi</taxon>
        <taxon>Dikarya</taxon>
        <taxon>Ascomycota</taxon>
        <taxon>Pezizomycotina</taxon>
        <taxon>Eurotiomycetes</taxon>
        <taxon>Eurotiomycetidae</taxon>
        <taxon>Eurotiales</taxon>
        <taxon>Aspergillaceae</taxon>
        <taxon>Penicillium</taxon>
    </lineage>
</organism>
<evidence type="ECO:0000313" key="2">
    <source>
        <dbReference type="Proteomes" id="UP001216150"/>
    </source>
</evidence>
<dbReference type="Proteomes" id="UP001216150">
    <property type="component" value="Unassembled WGS sequence"/>
</dbReference>
<reference evidence="1 2" key="1">
    <citation type="journal article" date="2023" name="IMA Fungus">
        <title>Comparative genomic study of the Penicillium genus elucidates a diverse pangenome and 15 lateral gene transfer events.</title>
        <authorList>
            <person name="Petersen C."/>
            <person name="Sorensen T."/>
            <person name="Nielsen M.R."/>
            <person name="Sondergaard T.E."/>
            <person name="Sorensen J.L."/>
            <person name="Fitzpatrick D.A."/>
            <person name="Frisvad J.C."/>
            <person name="Nielsen K.L."/>
        </authorList>
    </citation>
    <scope>NUCLEOTIDE SEQUENCE [LARGE SCALE GENOMIC DNA]</scope>
    <source>
        <strain evidence="1 2">IBT 29057</strain>
    </source>
</reference>
<keyword evidence="2" id="KW-1185">Reference proteome</keyword>